<proteinExistence type="predicted"/>
<dbReference type="InterPro" id="IPR036397">
    <property type="entry name" value="RNaseH_sf"/>
</dbReference>
<keyword evidence="2" id="KW-0378">Hydrolase</keyword>
<accession>A0A0N4TJS3</accession>
<dbReference type="Proteomes" id="UP000278627">
    <property type="component" value="Unassembled WGS sequence"/>
</dbReference>
<evidence type="ECO:0000256" key="3">
    <source>
        <dbReference type="ARBA" id="ARBA00022839"/>
    </source>
</evidence>
<feature type="domain" description="Exonuclease" evidence="4">
    <location>
        <begin position="82"/>
        <end position="273"/>
    </location>
</feature>
<dbReference type="AlphaFoldDB" id="A0A0N4TJS3"/>
<evidence type="ECO:0000313" key="6">
    <source>
        <dbReference type="Proteomes" id="UP000278627"/>
    </source>
</evidence>
<organism evidence="7">
    <name type="scientific">Brugia pahangi</name>
    <name type="common">Filarial nematode worm</name>
    <dbReference type="NCBI Taxonomy" id="6280"/>
    <lineage>
        <taxon>Eukaryota</taxon>
        <taxon>Metazoa</taxon>
        <taxon>Ecdysozoa</taxon>
        <taxon>Nematoda</taxon>
        <taxon>Chromadorea</taxon>
        <taxon>Rhabditida</taxon>
        <taxon>Spirurina</taxon>
        <taxon>Spiruromorpha</taxon>
        <taxon>Filarioidea</taxon>
        <taxon>Onchocercidae</taxon>
        <taxon>Brugia</taxon>
    </lineage>
</organism>
<reference evidence="7" key="1">
    <citation type="submission" date="2017-02" db="UniProtKB">
        <authorList>
            <consortium name="WormBaseParasite"/>
        </authorList>
    </citation>
    <scope>IDENTIFICATION</scope>
</reference>
<dbReference type="GO" id="GO:0003676">
    <property type="term" value="F:nucleic acid binding"/>
    <property type="evidence" value="ECO:0007669"/>
    <property type="project" value="InterPro"/>
</dbReference>
<evidence type="ECO:0000259" key="4">
    <source>
        <dbReference type="SMART" id="SM00479"/>
    </source>
</evidence>
<evidence type="ECO:0000256" key="1">
    <source>
        <dbReference type="ARBA" id="ARBA00022722"/>
    </source>
</evidence>
<dbReference type="PANTHER" id="PTHR23044:SF61">
    <property type="entry name" value="3'-5' EXORIBONUCLEASE 1-RELATED"/>
    <property type="match status" value="1"/>
</dbReference>
<dbReference type="InterPro" id="IPR047201">
    <property type="entry name" value="ERI-1_3'hExo-like"/>
</dbReference>
<dbReference type="InterPro" id="IPR051274">
    <property type="entry name" value="3-5_Exoribonuclease"/>
</dbReference>
<reference evidence="5 6" key="2">
    <citation type="submission" date="2018-11" db="EMBL/GenBank/DDBJ databases">
        <authorList>
            <consortium name="Pathogen Informatics"/>
        </authorList>
    </citation>
    <scope>NUCLEOTIDE SEQUENCE [LARGE SCALE GENOMIC DNA]</scope>
</reference>
<dbReference type="Gene3D" id="3.30.420.10">
    <property type="entry name" value="Ribonuclease H-like superfamily/Ribonuclease H"/>
    <property type="match status" value="1"/>
</dbReference>
<evidence type="ECO:0000313" key="7">
    <source>
        <dbReference type="WBParaSite" id="BPAG_0000856201-mRNA-1"/>
    </source>
</evidence>
<keyword evidence="3" id="KW-0269">Exonuclease</keyword>
<dbReference type="STRING" id="6280.A0A0N4TJS3"/>
<dbReference type="PANTHER" id="PTHR23044">
    <property type="entry name" value="3'-5' EXONUCLEASE ERI1-RELATED"/>
    <property type="match status" value="1"/>
</dbReference>
<name>A0A0N4TJS3_BRUPA</name>
<dbReference type="GO" id="GO:0000175">
    <property type="term" value="F:3'-5'-RNA exonuclease activity"/>
    <property type="evidence" value="ECO:0007669"/>
    <property type="project" value="InterPro"/>
</dbReference>
<dbReference type="EMBL" id="UZAD01013136">
    <property type="protein sequence ID" value="VDN89710.1"/>
    <property type="molecule type" value="Genomic_DNA"/>
</dbReference>
<dbReference type="SMART" id="SM00479">
    <property type="entry name" value="EXOIII"/>
    <property type="match status" value="1"/>
</dbReference>
<dbReference type="Pfam" id="PF00929">
    <property type="entry name" value="RNase_T"/>
    <property type="match status" value="1"/>
</dbReference>
<keyword evidence="1" id="KW-0540">Nuclease</keyword>
<sequence length="290" mass="33386">MNPVLKYSHLHIILSSLYRFSTACGHFAKLGNIIVSLHHFLIKSLSSIQARSWKHLTHGASVPKMQTVNRDIFAINKQNFDYFLILDFEATCEEGMKIMPHQEIIEFPVIQLSGKNLEEVGRFHRYVKPTERPILTSFCTDLTGIVQETVESQASLPEVLHAFDEWLLDLNLINTDHSMKSLFTFVTSGDWDLGVLLPSEANYRNLELPEQAYFKRWINLKKAFCKCKGYFAKSLAVMLRDLELNHLGRLHSGIDDVRNMCQITRSLGKSGYVFQNTSIYIDEKHTFENL</sequence>
<protein>
    <submittedName>
        <fullName evidence="7">Exonuclease domain-containing protein</fullName>
    </submittedName>
</protein>
<dbReference type="InterPro" id="IPR012337">
    <property type="entry name" value="RNaseH-like_sf"/>
</dbReference>
<dbReference type="CDD" id="cd06133">
    <property type="entry name" value="ERI-1_3'hExo_like"/>
    <property type="match status" value="1"/>
</dbReference>
<gene>
    <name evidence="5" type="ORF">BPAG_LOCUS8524</name>
</gene>
<dbReference type="SUPFAM" id="SSF53098">
    <property type="entry name" value="Ribonuclease H-like"/>
    <property type="match status" value="1"/>
</dbReference>
<dbReference type="WBParaSite" id="BPAG_0000856201-mRNA-1">
    <property type="protein sequence ID" value="BPAG_0000856201-mRNA-1"/>
    <property type="gene ID" value="BPAG_0000856201"/>
</dbReference>
<dbReference type="InterPro" id="IPR013520">
    <property type="entry name" value="Ribonucl_H"/>
</dbReference>
<evidence type="ECO:0000313" key="5">
    <source>
        <dbReference type="EMBL" id="VDN89710.1"/>
    </source>
</evidence>
<evidence type="ECO:0000256" key="2">
    <source>
        <dbReference type="ARBA" id="ARBA00022801"/>
    </source>
</evidence>
<keyword evidence="6" id="KW-1185">Reference proteome</keyword>